<protein>
    <submittedName>
        <fullName evidence="3">Uncharacterized protein</fullName>
    </submittedName>
</protein>
<reference evidence="3 4" key="1">
    <citation type="submission" date="2019-03" db="EMBL/GenBank/DDBJ databases">
        <title>Single cell metagenomics reveals metabolic interactions within the superorganism composed of flagellate Streblomastix strix and complex community of Bacteroidetes bacteria on its surface.</title>
        <authorList>
            <person name="Treitli S.C."/>
            <person name="Kolisko M."/>
            <person name="Husnik F."/>
            <person name="Keeling P."/>
            <person name="Hampl V."/>
        </authorList>
    </citation>
    <scope>NUCLEOTIDE SEQUENCE [LARGE SCALE GENOMIC DNA]</scope>
    <source>
        <strain evidence="3">ST1C</strain>
    </source>
</reference>
<proteinExistence type="predicted"/>
<evidence type="ECO:0000313" key="3">
    <source>
        <dbReference type="EMBL" id="KAA6397450.1"/>
    </source>
</evidence>
<dbReference type="AlphaFoldDB" id="A0A5J4WRA9"/>
<dbReference type="Proteomes" id="UP000324800">
    <property type="component" value="Unassembled WGS sequence"/>
</dbReference>
<gene>
    <name evidence="3" type="ORF">EZS28_007024</name>
</gene>
<evidence type="ECO:0000256" key="2">
    <source>
        <dbReference type="SAM" id="Phobius"/>
    </source>
</evidence>
<sequence length="516" mass="59738">METQYDAAEIAISAIGKPLQNVISQAQSVIDMANDNLEQAKVFIRDATQMISDNADSIPNPLSGFGTQADDILDGYNIKTYANYAFIGFSAIFILVAVLIFLCCCTQCCCAKNGCLCCCMCCEYCFFDNCCIILFLLPVLLAVVFSEMGYFVYEGEFIDLFSKRQFTDQFYQYVKGQRGITRDTIGDTIKYYWFGPKFDKEQQQEQINPLFSGIDAQIRNLEEIKLVREVLPNKNTSDVQIPAYLDGEQIVLGTETQKVLKEDKNQFWQLFYDFTSVMKTFLDYNSLSRLIFTIIDPITIYLDRPLLLMWYALTVIYFFLPFHTCCLNCGRVYWVTYHNYEEEDKEKEEQQRQQNQKAASDRKQEREKGLYDQEDLQSGEFIISKLDNGNYVYGLGYDKQGEEEDEIARLRQHKLLSNSSKIDSDDVWLQYNDYLYQQQLPSKLNKDGTLDTPEFAAPGQFESFDVADAVISRRNNIDRLLEGDYSDMFNLIGGTDLGKEEQYIPPKAHDKRWKRR</sequence>
<name>A0A5J4WRA9_9EUKA</name>
<evidence type="ECO:0000256" key="1">
    <source>
        <dbReference type="SAM" id="MobiDB-lite"/>
    </source>
</evidence>
<comment type="caution">
    <text evidence="3">The sequence shown here is derived from an EMBL/GenBank/DDBJ whole genome shotgun (WGS) entry which is preliminary data.</text>
</comment>
<feature type="transmembrane region" description="Helical" evidence="2">
    <location>
        <begin position="132"/>
        <end position="153"/>
    </location>
</feature>
<keyword evidence="2" id="KW-0812">Transmembrane</keyword>
<evidence type="ECO:0000313" key="4">
    <source>
        <dbReference type="Proteomes" id="UP000324800"/>
    </source>
</evidence>
<dbReference type="EMBL" id="SNRW01001177">
    <property type="protein sequence ID" value="KAA6397450.1"/>
    <property type="molecule type" value="Genomic_DNA"/>
</dbReference>
<feature type="transmembrane region" description="Helical" evidence="2">
    <location>
        <begin position="306"/>
        <end position="323"/>
    </location>
</feature>
<accession>A0A5J4WRA9</accession>
<keyword evidence="2" id="KW-1133">Transmembrane helix</keyword>
<feature type="region of interest" description="Disordered" evidence="1">
    <location>
        <begin position="344"/>
        <end position="371"/>
    </location>
</feature>
<keyword evidence="2" id="KW-0472">Membrane</keyword>
<feature type="transmembrane region" description="Helical" evidence="2">
    <location>
        <begin position="81"/>
        <end position="102"/>
    </location>
</feature>
<organism evidence="3 4">
    <name type="scientific">Streblomastix strix</name>
    <dbReference type="NCBI Taxonomy" id="222440"/>
    <lineage>
        <taxon>Eukaryota</taxon>
        <taxon>Metamonada</taxon>
        <taxon>Preaxostyla</taxon>
        <taxon>Oxymonadida</taxon>
        <taxon>Streblomastigidae</taxon>
        <taxon>Streblomastix</taxon>
    </lineage>
</organism>
<feature type="compositionally biased region" description="Basic and acidic residues" evidence="1">
    <location>
        <begin position="359"/>
        <end position="371"/>
    </location>
</feature>